<dbReference type="AlphaFoldDB" id="A0A642V6I3"/>
<protein>
    <submittedName>
        <fullName evidence="2">Uncharacterized protein</fullName>
    </submittedName>
</protein>
<comment type="caution">
    <text evidence="2">The sequence shown here is derived from an EMBL/GenBank/DDBJ whole genome shotgun (WGS) entry which is preliminary data.</text>
</comment>
<dbReference type="EMBL" id="SWFS01000151">
    <property type="protein sequence ID" value="KAA8915676.1"/>
    <property type="molecule type" value="Genomic_DNA"/>
</dbReference>
<gene>
    <name evidence="2" type="ORF">TRICI_002188</name>
</gene>
<organism evidence="2 3">
    <name type="scientific">Trichomonascus ciferrii</name>
    <dbReference type="NCBI Taxonomy" id="44093"/>
    <lineage>
        <taxon>Eukaryota</taxon>
        <taxon>Fungi</taxon>
        <taxon>Dikarya</taxon>
        <taxon>Ascomycota</taxon>
        <taxon>Saccharomycotina</taxon>
        <taxon>Dipodascomycetes</taxon>
        <taxon>Dipodascales</taxon>
        <taxon>Trichomonascaceae</taxon>
        <taxon>Trichomonascus</taxon>
        <taxon>Trichomonascus ciferrii complex</taxon>
    </lineage>
</organism>
<evidence type="ECO:0000256" key="1">
    <source>
        <dbReference type="SAM" id="MobiDB-lite"/>
    </source>
</evidence>
<sequence length="414" mass="47990">METVYTVGILKSETLFKIFNCYGHTVLTLDARVNVLTTGLQDERLREALNIYRGRRVIKLLNVDFLNWRDAGGMEFQWPGRVREFVMMVTRAFNGDIHKTILAFETCEFLEFENMNVQEILNTMLGSSIWLSCRFTIPNIDALRRVRLARIDSMWLRIEEDCSTFDDGGLEIFTSWINKRYILCLRLLFPQGMKESVIFPAFKNIQKRKWVCIELVAFSGLNHATAYHLLPLFDPHTSWRMTYRGRKKKFICPILVFDDRTGMEFKYIAFSMYGNVSPDTESPSPEKEATVIEVKSCNNNDKQQSPQHQPISTQPHHQPTSTQPQHLPEESEPSQPEVQSTDHETMNYDEIDELLNLYDHQITQDLFTDEIGQNDYSIGASDGTQPTTDVELDIDLPLFEELTRTEPSIDDFLT</sequence>
<reference evidence="2" key="1">
    <citation type="journal article" date="2019" name="G3 (Bethesda)">
        <title>Genome Assemblies of Two Rare Opportunistic Yeast Pathogens: Diutina rugosa (syn. Candida rugosa) and Trichomonascus ciferrii (syn. Candida ciferrii).</title>
        <authorList>
            <person name="Mixao V."/>
            <person name="Saus E."/>
            <person name="Hansen A.P."/>
            <person name="Lass-Florl C."/>
            <person name="Gabaldon T."/>
        </authorList>
    </citation>
    <scope>NUCLEOTIDE SEQUENCE</scope>
    <source>
        <strain evidence="2">CBS 4856</strain>
    </source>
</reference>
<dbReference type="Proteomes" id="UP000761534">
    <property type="component" value="Unassembled WGS sequence"/>
</dbReference>
<evidence type="ECO:0000313" key="3">
    <source>
        <dbReference type="Proteomes" id="UP000761534"/>
    </source>
</evidence>
<name>A0A642V6I3_9ASCO</name>
<feature type="region of interest" description="Disordered" evidence="1">
    <location>
        <begin position="299"/>
        <end position="342"/>
    </location>
</feature>
<accession>A0A642V6I3</accession>
<feature type="compositionally biased region" description="Polar residues" evidence="1">
    <location>
        <begin position="299"/>
        <end position="311"/>
    </location>
</feature>
<feature type="compositionally biased region" description="Low complexity" evidence="1">
    <location>
        <begin position="312"/>
        <end position="326"/>
    </location>
</feature>
<proteinExistence type="predicted"/>
<evidence type="ECO:0000313" key="2">
    <source>
        <dbReference type="EMBL" id="KAA8915676.1"/>
    </source>
</evidence>
<keyword evidence="3" id="KW-1185">Reference proteome</keyword>
<dbReference type="VEuPathDB" id="FungiDB:TRICI_002188"/>